<reference evidence="3 4" key="1">
    <citation type="journal article" date="2017" name="Int. J. Syst. Evol. Microbiol.">
        <title>Rhodosalinus sediminis gen. nov., sp. nov., isolated from marine saltern.</title>
        <authorList>
            <person name="Guo L.Y."/>
            <person name="Ling S.K."/>
            <person name="Li C.M."/>
            <person name="Chen G.J."/>
            <person name="Du Z.J."/>
        </authorList>
    </citation>
    <scope>NUCLEOTIDE SEQUENCE [LARGE SCALE GENOMIC DNA]</scope>
    <source>
        <strain evidence="3 4">WDN1C137</strain>
    </source>
</reference>
<dbReference type="Proteomes" id="UP000257131">
    <property type="component" value="Unassembled WGS sequence"/>
</dbReference>
<dbReference type="OrthoDB" id="3647650at2"/>
<dbReference type="GO" id="GO:0052689">
    <property type="term" value="F:carboxylic ester hydrolase activity"/>
    <property type="evidence" value="ECO:0007669"/>
    <property type="project" value="UniProtKB-ARBA"/>
</dbReference>
<comment type="caution">
    <text evidence="3">The sequence shown here is derived from an EMBL/GenBank/DDBJ whole genome shotgun (WGS) entry which is preliminary data.</text>
</comment>
<accession>A0A3D9BWR7</accession>
<dbReference type="InterPro" id="IPR002925">
    <property type="entry name" value="Dienelactn_hydro"/>
</dbReference>
<evidence type="ECO:0000259" key="2">
    <source>
        <dbReference type="Pfam" id="PF01738"/>
    </source>
</evidence>
<evidence type="ECO:0000313" key="3">
    <source>
        <dbReference type="EMBL" id="REC57928.1"/>
    </source>
</evidence>
<feature type="domain" description="Dienelactone hydrolase" evidence="2">
    <location>
        <begin position="52"/>
        <end position="285"/>
    </location>
</feature>
<protein>
    <submittedName>
        <fullName evidence="3">Dienelactone hydrolase</fullName>
    </submittedName>
</protein>
<dbReference type="InterPro" id="IPR029058">
    <property type="entry name" value="AB_hydrolase_fold"/>
</dbReference>
<dbReference type="PANTHER" id="PTHR22946:SF9">
    <property type="entry name" value="POLYKETIDE TRANSFERASE AF380"/>
    <property type="match status" value="1"/>
</dbReference>
<gene>
    <name evidence="3" type="ORF">DRV84_04920</name>
</gene>
<proteinExistence type="predicted"/>
<dbReference type="AlphaFoldDB" id="A0A3D9BWR7"/>
<name>A0A3D9BWR7_9RHOB</name>
<dbReference type="RefSeq" id="WP_115978765.1">
    <property type="nucleotide sequence ID" value="NZ_QOHR01000004.1"/>
</dbReference>
<dbReference type="InterPro" id="IPR050261">
    <property type="entry name" value="FrsA_esterase"/>
</dbReference>
<dbReference type="Pfam" id="PF01738">
    <property type="entry name" value="DLH"/>
    <property type="match status" value="1"/>
</dbReference>
<dbReference type="Gene3D" id="3.40.50.1820">
    <property type="entry name" value="alpha/beta hydrolase"/>
    <property type="match status" value="1"/>
</dbReference>
<sequence>MWALIAGAAAAGGAAALVAANMLGRYTGLTVPRTDPATLAHLLAPHLRFTAPEGATGPVPCAILVSGCDGPRDNLDRWARALAEAGWASLVVDSHAPRGFTEFQLWRLICAGQLLTGAERAGDVAVAVAAAKARPEVDAGRIALVGFSHGGWAVLEFLSMADHGQVPLTLTHWPEGMAARPLKGVRAALLLYPYCGQLSRASRQGWRSHVPALFLLVEGDAIASERPCRRLVAREAGRGLPVREHVYSGVTHGFDQQERAALSFLSFDGETTEDALARGTAFLREAAG</sequence>
<evidence type="ECO:0000256" key="1">
    <source>
        <dbReference type="ARBA" id="ARBA00022801"/>
    </source>
</evidence>
<organism evidence="3 4">
    <name type="scientific">Rhodosalinus sediminis</name>
    <dbReference type="NCBI Taxonomy" id="1940533"/>
    <lineage>
        <taxon>Bacteria</taxon>
        <taxon>Pseudomonadati</taxon>
        <taxon>Pseudomonadota</taxon>
        <taxon>Alphaproteobacteria</taxon>
        <taxon>Rhodobacterales</taxon>
        <taxon>Paracoccaceae</taxon>
        <taxon>Rhodosalinus</taxon>
    </lineage>
</organism>
<dbReference type="EMBL" id="QOHR01000004">
    <property type="protein sequence ID" value="REC57928.1"/>
    <property type="molecule type" value="Genomic_DNA"/>
</dbReference>
<dbReference type="PANTHER" id="PTHR22946">
    <property type="entry name" value="DIENELACTONE HYDROLASE DOMAIN-CONTAINING PROTEIN-RELATED"/>
    <property type="match status" value="1"/>
</dbReference>
<keyword evidence="4" id="KW-1185">Reference proteome</keyword>
<evidence type="ECO:0000313" key="4">
    <source>
        <dbReference type="Proteomes" id="UP000257131"/>
    </source>
</evidence>
<keyword evidence="1 3" id="KW-0378">Hydrolase</keyword>
<dbReference type="SUPFAM" id="SSF53474">
    <property type="entry name" value="alpha/beta-Hydrolases"/>
    <property type="match status" value="1"/>
</dbReference>